<dbReference type="PROSITE" id="PS50109">
    <property type="entry name" value="HIS_KIN"/>
    <property type="match status" value="1"/>
</dbReference>
<evidence type="ECO:0000256" key="9">
    <source>
        <dbReference type="ARBA" id="ARBA00023012"/>
    </source>
</evidence>
<feature type="domain" description="HAMP" evidence="13">
    <location>
        <begin position="185"/>
        <end position="238"/>
    </location>
</feature>
<organism evidence="14 15">
    <name type="scientific">Comamonas antarctica</name>
    <dbReference type="NCBI Taxonomy" id="2743470"/>
    <lineage>
        <taxon>Bacteria</taxon>
        <taxon>Pseudomonadati</taxon>
        <taxon>Pseudomonadota</taxon>
        <taxon>Betaproteobacteria</taxon>
        <taxon>Burkholderiales</taxon>
        <taxon>Comamonadaceae</taxon>
        <taxon>Comamonas</taxon>
    </lineage>
</organism>
<dbReference type="GO" id="GO:0000155">
    <property type="term" value="F:phosphorelay sensor kinase activity"/>
    <property type="evidence" value="ECO:0007669"/>
    <property type="project" value="InterPro"/>
</dbReference>
<dbReference type="SMART" id="SM00388">
    <property type="entry name" value="HisKA"/>
    <property type="match status" value="1"/>
</dbReference>
<dbReference type="InterPro" id="IPR036097">
    <property type="entry name" value="HisK_dim/P_sf"/>
</dbReference>
<dbReference type="SUPFAM" id="SSF47384">
    <property type="entry name" value="Homodimeric domain of signal transducing histidine kinase"/>
    <property type="match status" value="1"/>
</dbReference>
<comment type="catalytic activity">
    <reaction evidence="1">
        <text>ATP + protein L-histidine = ADP + protein N-phospho-L-histidine.</text>
        <dbReference type="EC" id="2.7.13.3"/>
    </reaction>
</comment>
<dbReference type="InterPro" id="IPR050428">
    <property type="entry name" value="TCS_sensor_his_kinase"/>
</dbReference>
<dbReference type="CDD" id="cd06225">
    <property type="entry name" value="HAMP"/>
    <property type="match status" value="1"/>
</dbReference>
<name>A0A6N1X6Y3_9BURK</name>
<dbReference type="InterPro" id="IPR005467">
    <property type="entry name" value="His_kinase_dom"/>
</dbReference>
<evidence type="ECO:0000256" key="8">
    <source>
        <dbReference type="ARBA" id="ARBA00022989"/>
    </source>
</evidence>
<dbReference type="PROSITE" id="PS50885">
    <property type="entry name" value="HAMP"/>
    <property type="match status" value="1"/>
</dbReference>
<keyword evidence="9" id="KW-0902">Two-component regulatory system</keyword>
<evidence type="ECO:0000256" key="4">
    <source>
        <dbReference type="ARBA" id="ARBA00022553"/>
    </source>
</evidence>
<protein>
    <recommendedName>
        <fullName evidence="3">histidine kinase</fullName>
        <ecNumber evidence="3">2.7.13.3</ecNumber>
    </recommendedName>
</protein>
<dbReference type="SMART" id="SM00387">
    <property type="entry name" value="HATPase_c"/>
    <property type="match status" value="1"/>
</dbReference>
<dbReference type="CDD" id="cd00075">
    <property type="entry name" value="HATPase"/>
    <property type="match status" value="1"/>
</dbReference>
<dbReference type="PANTHER" id="PTHR45436">
    <property type="entry name" value="SENSOR HISTIDINE KINASE YKOH"/>
    <property type="match status" value="1"/>
</dbReference>
<keyword evidence="4" id="KW-0597">Phosphoprotein</keyword>
<dbReference type="EMBL" id="CP054840">
    <property type="protein sequence ID" value="QKV53526.1"/>
    <property type="molecule type" value="Genomic_DNA"/>
</dbReference>
<keyword evidence="8 11" id="KW-1133">Transmembrane helix</keyword>
<dbReference type="Gene3D" id="6.10.340.10">
    <property type="match status" value="1"/>
</dbReference>
<evidence type="ECO:0000313" key="14">
    <source>
        <dbReference type="EMBL" id="QKV53526.1"/>
    </source>
</evidence>
<reference evidence="14 15" key="1">
    <citation type="submission" date="2020-06" db="EMBL/GenBank/DDBJ databases">
        <title>Acidovorax antarctica sp. nov., isolated from Corinth ice sheet soil, Antarctic Fields Peninsula.</title>
        <authorList>
            <person name="Xu Q."/>
            <person name="Peng F."/>
        </authorList>
    </citation>
    <scope>NUCLEOTIDE SEQUENCE [LARGE SCALE GENOMIC DNA]</scope>
    <source>
        <strain evidence="14 15">16-35-5</strain>
    </source>
</reference>
<dbReference type="InterPro" id="IPR003660">
    <property type="entry name" value="HAMP_dom"/>
</dbReference>
<dbReference type="InterPro" id="IPR036890">
    <property type="entry name" value="HATPase_C_sf"/>
</dbReference>
<evidence type="ECO:0000259" key="12">
    <source>
        <dbReference type="PROSITE" id="PS50109"/>
    </source>
</evidence>
<evidence type="ECO:0000259" key="13">
    <source>
        <dbReference type="PROSITE" id="PS50885"/>
    </source>
</evidence>
<keyword evidence="6 11" id="KW-0812">Transmembrane</keyword>
<evidence type="ECO:0000256" key="3">
    <source>
        <dbReference type="ARBA" id="ARBA00012438"/>
    </source>
</evidence>
<dbReference type="GO" id="GO:0005886">
    <property type="term" value="C:plasma membrane"/>
    <property type="evidence" value="ECO:0007669"/>
    <property type="project" value="TreeGrafter"/>
</dbReference>
<dbReference type="Pfam" id="PF02518">
    <property type="entry name" value="HATPase_c"/>
    <property type="match status" value="1"/>
</dbReference>
<evidence type="ECO:0000256" key="11">
    <source>
        <dbReference type="SAM" id="Phobius"/>
    </source>
</evidence>
<sequence length="473" mass="52057">MKAVTSAGRAWSSMAFRLALVYGGLLLLTLIVVLTIFYVQMVSVFSHRIDQEAKLDLQRLQQHALQYGEDSLRREIDRMLSDGVDTQTEIAILTDAANNYLAGNARILPRRTLSTFGLRELRLERHGRAMTGRVAVAQLPSGNLLIVGRDLDALEDIEQRFMSASLTAVVIVLILALSGSVAFRRLVDDRAASIRHTMLQVANGDLGQRIPLTEGNDEFTQLGRDINRMLEQIEQLMDGVRHVSNTIAHNLRTPLTRVLLQLRTARHLGGQEQQRLLEHLEQEVQGLGTVFDKLLQIAELESGMRRQEFTVVDIPGLLADIADLYAPVAEETGCRLEVAVDGHPCALGDGDLLANALANLVENALKYACSEEGGQIRIMAWQQGDVVELRLQDNGPGVPPQRLPHLTDRFYRAHEQQPGHGLGLSSVQAIVQLHNGTLQFANLDPGFEVLLRLPAAAGAERLAQVTLPASASF</sequence>
<dbReference type="EC" id="2.7.13.3" evidence="3"/>
<dbReference type="PRINTS" id="PR00344">
    <property type="entry name" value="BCTRLSENSOR"/>
</dbReference>
<dbReference type="PANTHER" id="PTHR45436:SF8">
    <property type="entry name" value="HISTIDINE KINASE"/>
    <property type="match status" value="1"/>
</dbReference>
<dbReference type="Proteomes" id="UP000509579">
    <property type="component" value="Chromosome"/>
</dbReference>
<evidence type="ECO:0000256" key="6">
    <source>
        <dbReference type="ARBA" id="ARBA00022692"/>
    </source>
</evidence>
<evidence type="ECO:0000256" key="2">
    <source>
        <dbReference type="ARBA" id="ARBA00004370"/>
    </source>
</evidence>
<keyword evidence="10 11" id="KW-0472">Membrane</keyword>
<dbReference type="CDD" id="cd00082">
    <property type="entry name" value="HisKA"/>
    <property type="match status" value="1"/>
</dbReference>
<dbReference type="SMART" id="SM00304">
    <property type="entry name" value="HAMP"/>
    <property type="match status" value="1"/>
</dbReference>
<dbReference type="AlphaFoldDB" id="A0A6N1X6Y3"/>
<evidence type="ECO:0000256" key="7">
    <source>
        <dbReference type="ARBA" id="ARBA00022777"/>
    </source>
</evidence>
<proteinExistence type="predicted"/>
<feature type="transmembrane region" description="Helical" evidence="11">
    <location>
        <begin position="161"/>
        <end position="183"/>
    </location>
</feature>
<evidence type="ECO:0000313" key="15">
    <source>
        <dbReference type="Proteomes" id="UP000509579"/>
    </source>
</evidence>
<keyword evidence="15" id="KW-1185">Reference proteome</keyword>
<dbReference type="SUPFAM" id="SSF158472">
    <property type="entry name" value="HAMP domain-like"/>
    <property type="match status" value="1"/>
</dbReference>
<keyword evidence="5" id="KW-0808">Transferase</keyword>
<dbReference type="KEGG" id="aant:HUK68_11865"/>
<dbReference type="Gene3D" id="3.30.565.10">
    <property type="entry name" value="Histidine kinase-like ATPase, C-terminal domain"/>
    <property type="match status" value="1"/>
</dbReference>
<dbReference type="InterPro" id="IPR003661">
    <property type="entry name" value="HisK_dim/P_dom"/>
</dbReference>
<feature type="domain" description="Histidine kinase" evidence="12">
    <location>
        <begin position="246"/>
        <end position="457"/>
    </location>
</feature>
<comment type="subcellular location">
    <subcellularLocation>
        <location evidence="2">Membrane</location>
    </subcellularLocation>
</comment>
<dbReference type="Pfam" id="PF00672">
    <property type="entry name" value="HAMP"/>
    <property type="match status" value="1"/>
</dbReference>
<feature type="transmembrane region" description="Helical" evidence="11">
    <location>
        <begin position="20"/>
        <end position="39"/>
    </location>
</feature>
<dbReference type="SUPFAM" id="SSF55874">
    <property type="entry name" value="ATPase domain of HSP90 chaperone/DNA topoisomerase II/histidine kinase"/>
    <property type="match status" value="1"/>
</dbReference>
<dbReference type="InterPro" id="IPR003594">
    <property type="entry name" value="HATPase_dom"/>
</dbReference>
<evidence type="ECO:0000256" key="10">
    <source>
        <dbReference type="ARBA" id="ARBA00023136"/>
    </source>
</evidence>
<gene>
    <name evidence="14" type="ORF">HUK68_11865</name>
</gene>
<dbReference type="Gene3D" id="1.10.287.130">
    <property type="match status" value="1"/>
</dbReference>
<dbReference type="RefSeq" id="WP_175504332.1">
    <property type="nucleotide sequence ID" value="NZ_CP054840.1"/>
</dbReference>
<evidence type="ECO:0000256" key="5">
    <source>
        <dbReference type="ARBA" id="ARBA00022679"/>
    </source>
</evidence>
<keyword evidence="7 14" id="KW-0418">Kinase</keyword>
<evidence type="ECO:0000256" key="1">
    <source>
        <dbReference type="ARBA" id="ARBA00000085"/>
    </source>
</evidence>
<dbReference type="InterPro" id="IPR004358">
    <property type="entry name" value="Sig_transdc_His_kin-like_C"/>
</dbReference>
<accession>A0A6N1X6Y3</accession>
<dbReference type="Pfam" id="PF00512">
    <property type="entry name" value="HisKA"/>
    <property type="match status" value="1"/>
</dbReference>